<keyword evidence="2" id="KW-1185">Reference proteome</keyword>
<reference evidence="1" key="2">
    <citation type="journal article" date="2023" name="IMA Fungus">
        <title>Comparative genomic study of the Penicillium genus elucidates a diverse pangenome and 15 lateral gene transfer events.</title>
        <authorList>
            <person name="Petersen C."/>
            <person name="Sorensen T."/>
            <person name="Nielsen M.R."/>
            <person name="Sondergaard T.E."/>
            <person name="Sorensen J.L."/>
            <person name="Fitzpatrick D.A."/>
            <person name="Frisvad J.C."/>
            <person name="Nielsen K.L."/>
        </authorList>
    </citation>
    <scope>NUCLEOTIDE SEQUENCE</scope>
    <source>
        <strain evidence="1">IBT 30069</strain>
    </source>
</reference>
<sequence>MELLPRRRETIGSYLGSKRFNDRMKTEHLPSETFKAELFYLAVTVNQFDLAFTLADTVILEIALTSTH</sequence>
<protein>
    <submittedName>
        <fullName evidence="1">Uncharacterized protein</fullName>
    </submittedName>
</protein>
<comment type="caution">
    <text evidence="1">The sequence shown here is derived from an EMBL/GenBank/DDBJ whole genome shotgun (WGS) entry which is preliminary data.</text>
</comment>
<dbReference type="Proteomes" id="UP001149165">
    <property type="component" value="Unassembled WGS sequence"/>
</dbReference>
<dbReference type="AlphaFoldDB" id="A0A9W9FIV0"/>
<gene>
    <name evidence="1" type="ORF">N7456_007085</name>
</gene>
<evidence type="ECO:0000313" key="1">
    <source>
        <dbReference type="EMBL" id="KAJ5101033.1"/>
    </source>
</evidence>
<dbReference type="EMBL" id="JAPQKH010000004">
    <property type="protein sequence ID" value="KAJ5101033.1"/>
    <property type="molecule type" value="Genomic_DNA"/>
</dbReference>
<evidence type="ECO:0000313" key="2">
    <source>
        <dbReference type="Proteomes" id="UP001149165"/>
    </source>
</evidence>
<proteinExistence type="predicted"/>
<organism evidence="1 2">
    <name type="scientific">Penicillium angulare</name>
    <dbReference type="NCBI Taxonomy" id="116970"/>
    <lineage>
        <taxon>Eukaryota</taxon>
        <taxon>Fungi</taxon>
        <taxon>Dikarya</taxon>
        <taxon>Ascomycota</taxon>
        <taxon>Pezizomycotina</taxon>
        <taxon>Eurotiomycetes</taxon>
        <taxon>Eurotiomycetidae</taxon>
        <taxon>Eurotiales</taxon>
        <taxon>Aspergillaceae</taxon>
        <taxon>Penicillium</taxon>
    </lineage>
</organism>
<accession>A0A9W9FIV0</accession>
<reference evidence="1" key="1">
    <citation type="submission" date="2022-11" db="EMBL/GenBank/DDBJ databases">
        <authorList>
            <person name="Petersen C."/>
        </authorList>
    </citation>
    <scope>NUCLEOTIDE SEQUENCE</scope>
    <source>
        <strain evidence="1">IBT 30069</strain>
    </source>
</reference>
<name>A0A9W9FIV0_9EURO</name>